<dbReference type="EMBL" id="JAVREM010000029">
    <property type="protein sequence ID" value="MDT0320773.1"/>
    <property type="molecule type" value="Genomic_DNA"/>
</dbReference>
<dbReference type="PANTHER" id="PTHR30204:SF97">
    <property type="entry name" value="MERR FAMILY REGULATORY PROTEIN"/>
    <property type="match status" value="1"/>
</dbReference>
<dbReference type="InterPro" id="IPR047057">
    <property type="entry name" value="MerR_fam"/>
</dbReference>
<dbReference type="PRINTS" id="PR00040">
    <property type="entry name" value="HTHMERR"/>
</dbReference>
<dbReference type="CDD" id="cd01282">
    <property type="entry name" value="HTH_MerR-like_sg3"/>
    <property type="match status" value="1"/>
</dbReference>
<evidence type="ECO:0000313" key="3">
    <source>
        <dbReference type="EMBL" id="MDT0320773.1"/>
    </source>
</evidence>
<dbReference type="Proteomes" id="UP001183420">
    <property type="component" value="Unassembled WGS sequence"/>
</dbReference>
<evidence type="ECO:0000259" key="2">
    <source>
        <dbReference type="PROSITE" id="PS50937"/>
    </source>
</evidence>
<evidence type="ECO:0000256" key="1">
    <source>
        <dbReference type="ARBA" id="ARBA00023125"/>
    </source>
</evidence>
<proteinExistence type="predicted"/>
<dbReference type="SMART" id="SM00422">
    <property type="entry name" value="HTH_MERR"/>
    <property type="match status" value="1"/>
</dbReference>
<dbReference type="Pfam" id="PF13411">
    <property type="entry name" value="MerR_1"/>
    <property type="match status" value="1"/>
</dbReference>
<dbReference type="InterPro" id="IPR009061">
    <property type="entry name" value="DNA-bd_dom_put_sf"/>
</dbReference>
<feature type="domain" description="HTH merR-type" evidence="2">
    <location>
        <begin position="1"/>
        <end position="68"/>
    </location>
</feature>
<dbReference type="PROSITE" id="PS50937">
    <property type="entry name" value="HTH_MERR_2"/>
    <property type="match status" value="1"/>
</dbReference>
<protein>
    <submittedName>
        <fullName evidence="3">MerR family transcriptional regulator</fullName>
    </submittedName>
</protein>
<dbReference type="InterPro" id="IPR000551">
    <property type="entry name" value="MerR-type_HTH_dom"/>
</dbReference>
<name>A0ABU2LUQ8_9ACTN</name>
<dbReference type="SUPFAM" id="SSF46955">
    <property type="entry name" value="Putative DNA-binding domain"/>
    <property type="match status" value="1"/>
</dbReference>
<evidence type="ECO:0000313" key="4">
    <source>
        <dbReference type="Proteomes" id="UP001183420"/>
    </source>
</evidence>
<dbReference type="Gene3D" id="1.10.1660.10">
    <property type="match status" value="1"/>
</dbReference>
<reference evidence="4" key="1">
    <citation type="submission" date="2023-07" db="EMBL/GenBank/DDBJ databases">
        <title>30 novel species of actinomycetes from the DSMZ collection.</title>
        <authorList>
            <person name="Nouioui I."/>
        </authorList>
    </citation>
    <scope>NUCLEOTIDE SEQUENCE [LARGE SCALE GENOMIC DNA]</scope>
    <source>
        <strain evidence="4">DSM 44918</strain>
    </source>
</reference>
<sequence length="117" mass="13198">MLIGELSRLTGASHRSLRYYEAQGLLTARRGVNGYREYDEHAVATVRQIRTLLDIGLSTDVIRTVLPCVRGELRDPAHLTWCDDLRAVLSRELATMDDRITGLQRSRRALASYLAEA</sequence>
<keyword evidence="1" id="KW-0238">DNA-binding</keyword>
<accession>A0ABU2LUQ8</accession>
<gene>
    <name evidence="3" type="ORF">RNC47_20805</name>
</gene>
<organism evidence="3 4">
    <name type="scientific">Streptomyces millisiae</name>
    <dbReference type="NCBI Taxonomy" id="3075542"/>
    <lineage>
        <taxon>Bacteria</taxon>
        <taxon>Bacillati</taxon>
        <taxon>Actinomycetota</taxon>
        <taxon>Actinomycetes</taxon>
        <taxon>Kitasatosporales</taxon>
        <taxon>Streptomycetaceae</taxon>
        <taxon>Streptomyces</taxon>
    </lineage>
</organism>
<dbReference type="RefSeq" id="WP_311600948.1">
    <property type="nucleotide sequence ID" value="NZ_JAVREM010000029.1"/>
</dbReference>
<comment type="caution">
    <text evidence="3">The sequence shown here is derived from an EMBL/GenBank/DDBJ whole genome shotgun (WGS) entry which is preliminary data.</text>
</comment>
<keyword evidence="4" id="KW-1185">Reference proteome</keyword>
<dbReference type="PANTHER" id="PTHR30204">
    <property type="entry name" value="REDOX-CYCLING DRUG-SENSING TRANSCRIPTIONAL ACTIVATOR SOXR"/>
    <property type="match status" value="1"/>
</dbReference>